<accession>A0A4S4NM51</accession>
<evidence type="ECO:0000259" key="2">
    <source>
        <dbReference type="Pfam" id="PF18197"/>
    </source>
</evidence>
<dbReference type="AlphaFoldDB" id="A0A4S4NM51"/>
<gene>
    <name evidence="3" type="ORF">E4021_11795</name>
</gene>
<dbReference type="InterPro" id="IPR040832">
    <property type="entry name" value="TTHB210-like_dom"/>
</dbReference>
<dbReference type="CDD" id="cd11669">
    <property type="entry name" value="TTHB210-like"/>
    <property type="match status" value="1"/>
</dbReference>
<keyword evidence="4" id="KW-1185">Reference proteome</keyword>
<evidence type="ECO:0000256" key="1">
    <source>
        <dbReference type="SAM" id="SignalP"/>
    </source>
</evidence>
<dbReference type="Proteomes" id="UP000308528">
    <property type="component" value="Unassembled WGS sequence"/>
</dbReference>
<feature type="chain" id="PRO_5020923279" description="TTHB210-like domain-containing protein" evidence="1">
    <location>
        <begin position="21"/>
        <end position="250"/>
    </location>
</feature>
<organism evidence="3 4">
    <name type="scientific">Neolewinella litorea</name>
    <dbReference type="NCBI Taxonomy" id="2562452"/>
    <lineage>
        <taxon>Bacteria</taxon>
        <taxon>Pseudomonadati</taxon>
        <taxon>Bacteroidota</taxon>
        <taxon>Saprospiria</taxon>
        <taxon>Saprospirales</taxon>
        <taxon>Lewinellaceae</taxon>
        <taxon>Neolewinella</taxon>
    </lineage>
</organism>
<dbReference type="Pfam" id="PF18197">
    <property type="entry name" value="TTHB210-like"/>
    <property type="match status" value="1"/>
</dbReference>
<feature type="signal peptide" evidence="1">
    <location>
        <begin position="1"/>
        <end position="20"/>
    </location>
</feature>
<reference evidence="3 4" key="1">
    <citation type="submission" date="2019-04" db="EMBL/GenBank/DDBJ databases">
        <title>Lewinella litorea sp. nov., isolated from a marine sand.</title>
        <authorList>
            <person name="Yoon J.-H."/>
        </authorList>
    </citation>
    <scope>NUCLEOTIDE SEQUENCE [LARGE SCALE GENOMIC DNA]</scope>
    <source>
        <strain evidence="3 4">HSMS-39</strain>
    </source>
</reference>
<proteinExistence type="predicted"/>
<dbReference type="InterPro" id="IPR033786">
    <property type="entry name" value="TTHB210-like"/>
</dbReference>
<dbReference type="OrthoDB" id="2867208at2"/>
<dbReference type="EMBL" id="SRSF01000004">
    <property type="protein sequence ID" value="THH39428.1"/>
    <property type="molecule type" value="Genomic_DNA"/>
</dbReference>
<name>A0A4S4NM51_9BACT</name>
<comment type="caution">
    <text evidence="3">The sequence shown here is derived from an EMBL/GenBank/DDBJ whole genome shotgun (WGS) entry which is preliminary data.</text>
</comment>
<feature type="domain" description="TTHB210-like" evidence="2">
    <location>
        <begin position="47"/>
        <end position="97"/>
    </location>
</feature>
<protein>
    <recommendedName>
        <fullName evidence="2">TTHB210-like domain-containing protein</fullName>
    </recommendedName>
</protein>
<evidence type="ECO:0000313" key="4">
    <source>
        <dbReference type="Proteomes" id="UP000308528"/>
    </source>
</evidence>
<dbReference type="RefSeq" id="WP_136459561.1">
    <property type="nucleotide sequence ID" value="NZ_SRSF01000004.1"/>
</dbReference>
<keyword evidence="1" id="KW-0732">Signal</keyword>
<sequence length="250" mass="28154">MNTQSVFFALLLLLFLSCQEDEKVQTRFTGPEVAVGDGQAWTVVNTDQRGNPTSLAVEMDADAMEGLPTGQHHPPSYVLRLPTGVDLPPYDHITLDWNEHGHEPMHVYDVPHFDIHFYFISETERDGIGPDDSLAFNKPLPAENLPPDYLETPGGVPRMGAHVIDLQSPEISGEGSFTHTFIYGKYDGEIIFLEPMVTTEFLRTKPDVTAQVRQPQEWQHAGYYPTNYRIAYDAGKDRYSVVLKDFVSVQ</sequence>
<evidence type="ECO:0000313" key="3">
    <source>
        <dbReference type="EMBL" id="THH39428.1"/>
    </source>
</evidence>